<dbReference type="Pfam" id="PF00254">
    <property type="entry name" value="FKBP_C"/>
    <property type="match status" value="1"/>
</dbReference>
<evidence type="ECO:0000256" key="4">
    <source>
        <dbReference type="ARBA" id="ARBA00013194"/>
    </source>
</evidence>
<evidence type="ECO:0000313" key="10">
    <source>
        <dbReference type="EMBL" id="KKL96725.1"/>
    </source>
</evidence>
<evidence type="ECO:0000256" key="5">
    <source>
        <dbReference type="ARBA" id="ARBA00022490"/>
    </source>
</evidence>
<organism evidence="10">
    <name type="scientific">marine sediment metagenome</name>
    <dbReference type="NCBI Taxonomy" id="412755"/>
    <lineage>
        <taxon>unclassified sequences</taxon>
        <taxon>metagenomes</taxon>
        <taxon>ecological metagenomes</taxon>
    </lineage>
</organism>
<evidence type="ECO:0000256" key="2">
    <source>
        <dbReference type="ARBA" id="ARBA00004496"/>
    </source>
</evidence>
<dbReference type="GO" id="GO:0005737">
    <property type="term" value="C:cytoplasm"/>
    <property type="evidence" value="ECO:0007669"/>
    <property type="project" value="UniProtKB-SubCell"/>
</dbReference>
<dbReference type="InterPro" id="IPR046357">
    <property type="entry name" value="PPIase_dom_sf"/>
</dbReference>
<dbReference type="PANTHER" id="PTHR47861">
    <property type="entry name" value="FKBP-TYPE PEPTIDYL-PROLYL CIS-TRANS ISOMERASE SLYD"/>
    <property type="match status" value="1"/>
</dbReference>
<keyword evidence="6" id="KW-0697">Rotamase</keyword>
<evidence type="ECO:0000256" key="7">
    <source>
        <dbReference type="ARBA" id="ARBA00023186"/>
    </source>
</evidence>
<sequence>MKFYVINQWVVFCFIFCTLIGSVTIHAESQKEEAMTVSSGKKVSIEYTLTLEDKSVVDTNVGSEPLSFVQGSHNIISGLENALEGLKIGDSKQVTIKPEDGYGLVDQKAITEVSKEQISQDALKVGAHLQGQNDDGQVITAQVVEIKEQTVVLDFNHPLAGKTLHFDVKIVDIQES</sequence>
<comment type="caution">
    <text evidence="10">The sequence shown here is derived from an EMBL/GenBank/DDBJ whole genome shotgun (WGS) entry which is preliminary data.</text>
</comment>
<keyword evidence="5" id="KW-0963">Cytoplasm</keyword>
<dbReference type="GO" id="GO:0003755">
    <property type="term" value="F:peptidyl-prolyl cis-trans isomerase activity"/>
    <property type="evidence" value="ECO:0007669"/>
    <property type="project" value="UniProtKB-KW"/>
</dbReference>
<evidence type="ECO:0000259" key="9">
    <source>
        <dbReference type="PROSITE" id="PS50059"/>
    </source>
</evidence>
<dbReference type="GO" id="GO:0042026">
    <property type="term" value="P:protein refolding"/>
    <property type="evidence" value="ECO:0007669"/>
    <property type="project" value="UniProtKB-ARBA"/>
</dbReference>
<comment type="similarity">
    <text evidence="3">Belongs to the FKBP-type PPIase family.</text>
</comment>
<evidence type="ECO:0000256" key="3">
    <source>
        <dbReference type="ARBA" id="ARBA00006577"/>
    </source>
</evidence>
<accession>A0A0F9ISL3</accession>
<gene>
    <name evidence="10" type="ORF">LCGC14_1841630</name>
</gene>
<name>A0A0F9ISL3_9ZZZZ</name>
<dbReference type="AlphaFoldDB" id="A0A0F9ISL3"/>
<comment type="subcellular location">
    <subcellularLocation>
        <location evidence="2">Cytoplasm</location>
    </subcellularLocation>
</comment>
<evidence type="ECO:0000256" key="1">
    <source>
        <dbReference type="ARBA" id="ARBA00000971"/>
    </source>
</evidence>
<keyword evidence="7" id="KW-0143">Chaperone</keyword>
<dbReference type="InterPro" id="IPR001179">
    <property type="entry name" value="PPIase_FKBP_dom"/>
</dbReference>
<dbReference type="EMBL" id="LAZR01018354">
    <property type="protein sequence ID" value="KKL96725.1"/>
    <property type="molecule type" value="Genomic_DNA"/>
</dbReference>
<reference evidence="10" key="1">
    <citation type="journal article" date="2015" name="Nature">
        <title>Complex archaea that bridge the gap between prokaryotes and eukaryotes.</title>
        <authorList>
            <person name="Spang A."/>
            <person name="Saw J.H."/>
            <person name="Jorgensen S.L."/>
            <person name="Zaremba-Niedzwiedzka K."/>
            <person name="Martijn J."/>
            <person name="Lind A.E."/>
            <person name="van Eijk R."/>
            <person name="Schleper C."/>
            <person name="Guy L."/>
            <person name="Ettema T.J."/>
        </authorList>
    </citation>
    <scope>NUCLEOTIDE SEQUENCE</scope>
</reference>
<dbReference type="PROSITE" id="PS50059">
    <property type="entry name" value="FKBP_PPIASE"/>
    <property type="match status" value="1"/>
</dbReference>
<dbReference type="SUPFAM" id="SSF54534">
    <property type="entry name" value="FKBP-like"/>
    <property type="match status" value="1"/>
</dbReference>
<keyword evidence="8" id="KW-0413">Isomerase</keyword>
<dbReference type="PANTHER" id="PTHR47861:SF3">
    <property type="entry name" value="FKBP-TYPE PEPTIDYL-PROLYL CIS-TRANS ISOMERASE SLYD"/>
    <property type="match status" value="1"/>
</dbReference>
<dbReference type="EC" id="5.2.1.8" evidence="4"/>
<feature type="domain" description="PPIase FKBP-type" evidence="9">
    <location>
        <begin position="40"/>
        <end position="103"/>
    </location>
</feature>
<evidence type="ECO:0000256" key="6">
    <source>
        <dbReference type="ARBA" id="ARBA00023110"/>
    </source>
</evidence>
<dbReference type="Gene3D" id="3.10.50.40">
    <property type="match status" value="1"/>
</dbReference>
<comment type="catalytic activity">
    <reaction evidence="1">
        <text>[protein]-peptidylproline (omega=180) = [protein]-peptidylproline (omega=0)</text>
        <dbReference type="Rhea" id="RHEA:16237"/>
        <dbReference type="Rhea" id="RHEA-COMP:10747"/>
        <dbReference type="Rhea" id="RHEA-COMP:10748"/>
        <dbReference type="ChEBI" id="CHEBI:83833"/>
        <dbReference type="ChEBI" id="CHEBI:83834"/>
        <dbReference type="EC" id="5.2.1.8"/>
    </reaction>
</comment>
<evidence type="ECO:0000256" key="8">
    <source>
        <dbReference type="ARBA" id="ARBA00023235"/>
    </source>
</evidence>
<protein>
    <recommendedName>
        <fullName evidence="4">peptidylprolyl isomerase</fullName>
        <ecNumber evidence="4">5.2.1.8</ecNumber>
    </recommendedName>
</protein>
<proteinExistence type="inferred from homology"/>